<evidence type="ECO:0000259" key="6">
    <source>
        <dbReference type="Pfam" id="PF00975"/>
    </source>
</evidence>
<comment type="caution">
    <text evidence="7">The sequence shown here is derived from an EMBL/GenBank/DDBJ whole genome shotgun (WGS) entry which is preliminary data.</text>
</comment>
<protein>
    <submittedName>
        <fullName evidence="7">Uncharacterized protein</fullName>
    </submittedName>
</protein>
<organism evidence="7 8">
    <name type="scientific">Collybia nuda</name>
    <dbReference type="NCBI Taxonomy" id="64659"/>
    <lineage>
        <taxon>Eukaryota</taxon>
        <taxon>Fungi</taxon>
        <taxon>Dikarya</taxon>
        <taxon>Basidiomycota</taxon>
        <taxon>Agaricomycotina</taxon>
        <taxon>Agaricomycetes</taxon>
        <taxon>Agaricomycetidae</taxon>
        <taxon>Agaricales</taxon>
        <taxon>Tricholomatineae</taxon>
        <taxon>Clitocybaceae</taxon>
        <taxon>Collybia</taxon>
    </lineage>
</organism>
<dbReference type="Gene3D" id="3.40.50.12780">
    <property type="entry name" value="N-terminal domain of ligase-like"/>
    <property type="match status" value="1"/>
</dbReference>
<evidence type="ECO:0000256" key="3">
    <source>
        <dbReference type="SAM" id="MobiDB-lite"/>
    </source>
</evidence>
<dbReference type="Proteomes" id="UP000807353">
    <property type="component" value="Unassembled WGS sequence"/>
</dbReference>
<dbReference type="SUPFAM" id="SSF47336">
    <property type="entry name" value="ACP-like"/>
    <property type="match status" value="1"/>
</dbReference>
<dbReference type="InterPro" id="IPR036736">
    <property type="entry name" value="ACP-like_sf"/>
</dbReference>
<keyword evidence="2" id="KW-0597">Phosphoprotein</keyword>
<dbReference type="InterPro" id="IPR042099">
    <property type="entry name" value="ANL_N_sf"/>
</dbReference>
<accession>A0A9P6CEJ8</accession>
<dbReference type="Pfam" id="PF00975">
    <property type="entry name" value="Thioesterase"/>
    <property type="match status" value="1"/>
</dbReference>
<dbReference type="Pfam" id="PF23562">
    <property type="entry name" value="AMP-binding_C_3"/>
    <property type="match status" value="1"/>
</dbReference>
<feature type="domain" description="Thioesterase" evidence="6">
    <location>
        <begin position="697"/>
        <end position="921"/>
    </location>
</feature>
<dbReference type="Gene3D" id="3.40.50.1820">
    <property type="entry name" value="alpha/beta hydrolase"/>
    <property type="match status" value="1"/>
</dbReference>
<proteinExistence type="predicted"/>
<keyword evidence="1" id="KW-0596">Phosphopantetheine</keyword>
<dbReference type="InterPro" id="IPR020845">
    <property type="entry name" value="AMP-binding_CS"/>
</dbReference>
<dbReference type="Pfam" id="PF00501">
    <property type="entry name" value="AMP-binding"/>
    <property type="match status" value="1"/>
</dbReference>
<gene>
    <name evidence="7" type="ORF">BDZ94DRAFT_1268677</name>
</gene>
<keyword evidence="4" id="KW-1133">Transmembrane helix</keyword>
<dbReference type="PANTHER" id="PTHR43439">
    <property type="entry name" value="PHENYLACETATE-COENZYME A LIGASE"/>
    <property type="match status" value="1"/>
</dbReference>
<evidence type="ECO:0000259" key="5">
    <source>
        <dbReference type="Pfam" id="PF00501"/>
    </source>
</evidence>
<keyword evidence="4" id="KW-0812">Transmembrane</keyword>
<sequence length="968" mass="106383">MTQMAFQTPQGSSSATFNPPPTDGSLTLVEMFDYNALHSPKHPLFRYESPDDGSLQDITWVDAIPAFHKAARLVRSIVRNGKGEASPVVAILASMDSLTFFVLMAAIMRAGCVPFPISTRNSPAGVANLLVKTECRYWFVSDDVTTQKLANVAIGQVPDHQIKNLAVPKFSDLFNATVDDLLPPLGVIGLDEPCIILHSSGSSSLPKPITLTQRMVLPYGFGPYFGEVDWCSEVLSAHGVPMFHMMGFLSIPWTTMTGVTAAFFAPSDNFKPPVPSPPAVMAACIKSKSTMMITVPVFLEAWSKNPASVEALKNMKAVQVSGGPVQRETGDFLASHGVNIVVAFGMTEIGVGTMIVKKQVRKEGWAWVETSPHVDPVFVPIPDSNNIYRLIFKKCGTHDPAVINTTIDGVDAFDSNDLVIRHPINPRLWKVHGRHDEQITHSTGEKTNPAPIEATLERDPNIAKAVLFGRSRFQAGVLIMPSDPNAFGSLAEFRNRIWDTVTKVNESSPRHSRIFKEMIILSQPEKPFELTAKGSKRRQPILDAYETEIAEAYTAVDAISRPDVDLPDIWTVDGVLSFVRSIVQSVIDPQLGENDDIFLHGGDSLSATSIRSSIQLAIRKSKQVPVSVTRSLPSNFVFDFPTISKLSAFVYGVLLVTGSIINVVSGKGDDGDEIFDWQSLDPASTIVKLRTGKGEPPLIVLHGVAGSIIHFKPFQEKFRSALWAIQITPETPSTSLKEQATFYYKKIKEELPYGPYRLASFSASSFLLVLLTLTFEANGDEVRQMAMLDHFPTSIFPVIGDFKKVNANDPNTQSEFLERGFEVIDKQLRQDDGGLFPNQKEAADLIRDVSTGKSSNPVGKLRWERMKGTLLQMLEFISSLAGSETSNQTVEEATASLVNWMKVIKAPVSVYVASNGMVDCIPEYARSQWKELGVRETYPNAEVIHVKGGHFGILANDRLINSLQKGYL</sequence>
<feature type="region of interest" description="Disordered" evidence="3">
    <location>
        <begin position="1"/>
        <end position="20"/>
    </location>
</feature>
<evidence type="ECO:0000313" key="7">
    <source>
        <dbReference type="EMBL" id="KAF9459235.1"/>
    </source>
</evidence>
<dbReference type="EMBL" id="MU150320">
    <property type="protein sequence ID" value="KAF9459235.1"/>
    <property type="molecule type" value="Genomic_DNA"/>
</dbReference>
<dbReference type="InterPro" id="IPR051414">
    <property type="entry name" value="Adenylate-forming_Reductase"/>
</dbReference>
<dbReference type="PROSITE" id="PS00455">
    <property type="entry name" value="AMP_BINDING"/>
    <property type="match status" value="1"/>
</dbReference>
<dbReference type="InterPro" id="IPR001031">
    <property type="entry name" value="Thioesterase"/>
</dbReference>
<reference evidence="7" key="1">
    <citation type="submission" date="2020-11" db="EMBL/GenBank/DDBJ databases">
        <authorList>
            <consortium name="DOE Joint Genome Institute"/>
            <person name="Ahrendt S."/>
            <person name="Riley R."/>
            <person name="Andreopoulos W."/>
            <person name="Labutti K."/>
            <person name="Pangilinan J."/>
            <person name="Ruiz-Duenas F.J."/>
            <person name="Barrasa J.M."/>
            <person name="Sanchez-Garcia M."/>
            <person name="Camarero S."/>
            <person name="Miyauchi S."/>
            <person name="Serrano A."/>
            <person name="Linde D."/>
            <person name="Babiker R."/>
            <person name="Drula E."/>
            <person name="Ayuso-Fernandez I."/>
            <person name="Pacheco R."/>
            <person name="Padilla G."/>
            <person name="Ferreira P."/>
            <person name="Barriuso J."/>
            <person name="Kellner H."/>
            <person name="Castanera R."/>
            <person name="Alfaro M."/>
            <person name="Ramirez L."/>
            <person name="Pisabarro A.G."/>
            <person name="Kuo A."/>
            <person name="Tritt A."/>
            <person name="Lipzen A."/>
            <person name="He G."/>
            <person name="Yan M."/>
            <person name="Ng V."/>
            <person name="Cullen D."/>
            <person name="Martin F."/>
            <person name="Rosso M.-N."/>
            <person name="Henrissat B."/>
            <person name="Hibbett D."/>
            <person name="Martinez A.T."/>
            <person name="Grigoriev I.V."/>
        </authorList>
    </citation>
    <scope>NUCLEOTIDE SEQUENCE</scope>
    <source>
        <strain evidence="7">CBS 247.69</strain>
    </source>
</reference>
<dbReference type="InterPro" id="IPR029058">
    <property type="entry name" value="AB_hydrolase_fold"/>
</dbReference>
<name>A0A9P6CEJ8_9AGAR</name>
<dbReference type="AlphaFoldDB" id="A0A9P6CEJ8"/>
<feature type="compositionally biased region" description="Polar residues" evidence="3">
    <location>
        <begin position="1"/>
        <end position="17"/>
    </location>
</feature>
<evidence type="ECO:0000256" key="1">
    <source>
        <dbReference type="ARBA" id="ARBA00022450"/>
    </source>
</evidence>
<keyword evidence="8" id="KW-1185">Reference proteome</keyword>
<dbReference type="SUPFAM" id="SSF56801">
    <property type="entry name" value="Acetyl-CoA synthetase-like"/>
    <property type="match status" value="1"/>
</dbReference>
<dbReference type="InterPro" id="IPR000873">
    <property type="entry name" value="AMP-dep_synth/lig_dom"/>
</dbReference>
<evidence type="ECO:0000256" key="2">
    <source>
        <dbReference type="ARBA" id="ARBA00022553"/>
    </source>
</evidence>
<dbReference type="SUPFAM" id="SSF53474">
    <property type="entry name" value="alpha/beta-Hydrolases"/>
    <property type="match status" value="1"/>
</dbReference>
<feature type="domain" description="AMP-dependent synthetase/ligase" evidence="5">
    <location>
        <begin position="70"/>
        <end position="357"/>
    </location>
</feature>
<evidence type="ECO:0000256" key="4">
    <source>
        <dbReference type="SAM" id="Phobius"/>
    </source>
</evidence>
<evidence type="ECO:0000313" key="8">
    <source>
        <dbReference type="Proteomes" id="UP000807353"/>
    </source>
</evidence>
<dbReference type="Gene3D" id="1.10.1200.10">
    <property type="entry name" value="ACP-like"/>
    <property type="match status" value="1"/>
</dbReference>
<keyword evidence="4" id="KW-0472">Membrane</keyword>
<dbReference type="PANTHER" id="PTHR43439:SF2">
    <property type="entry name" value="ENZYME, PUTATIVE (JCVI)-RELATED"/>
    <property type="match status" value="1"/>
</dbReference>
<feature type="transmembrane region" description="Helical" evidence="4">
    <location>
        <begin position="85"/>
        <end position="108"/>
    </location>
</feature>
<dbReference type="OrthoDB" id="429813at2759"/>